<dbReference type="Proteomes" id="UP000626148">
    <property type="component" value="Unassembled WGS sequence"/>
</dbReference>
<dbReference type="EMBL" id="BMXR01000007">
    <property type="protein sequence ID" value="GGX60915.1"/>
    <property type="molecule type" value="Genomic_DNA"/>
</dbReference>
<gene>
    <name evidence="2" type="ORF">GCM10007392_31170</name>
</gene>
<comment type="caution">
    <text evidence="2">The sequence shown here is derived from an EMBL/GenBank/DDBJ whole genome shotgun (WGS) entry which is preliminary data.</text>
</comment>
<evidence type="ECO:0000313" key="3">
    <source>
        <dbReference type="Proteomes" id="UP000626148"/>
    </source>
</evidence>
<feature type="region of interest" description="Disordered" evidence="1">
    <location>
        <begin position="22"/>
        <end position="45"/>
    </location>
</feature>
<reference evidence="2" key="2">
    <citation type="submission" date="2020-09" db="EMBL/GenBank/DDBJ databases">
        <authorList>
            <person name="Sun Q."/>
            <person name="Kim S."/>
        </authorList>
    </citation>
    <scope>NUCLEOTIDE SEQUENCE</scope>
    <source>
        <strain evidence="2">KCTC 22169</strain>
    </source>
</reference>
<sequence length="62" mass="6803">MNYLGIAAAGFLTDMSVLLQHQHGPATQSHSTPHGQPDDSGPDYDCIKHARPFTSQFRHSLI</sequence>
<reference evidence="2" key="1">
    <citation type="journal article" date="2014" name="Int. J. Syst. Evol. Microbiol.">
        <title>Complete genome sequence of Corynebacterium casei LMG S-19264T (=DSM 44701T), isolated from a smear-ripened cheese.</title>
        <authorList>
            <consortium name="US DOE Joint Genome Institute (JGI-PGF)"/>
            <person name="Walter F."/>
            <person name="Albersmeier A."/>
            <person name="Kalinowski J."/>
            <person name="Ruckert C."/>
        </authorList>
    </citation>
    <scope>NUCLEOTIDE SEQUENCE</scope>
    <source>
        <strain evidence="2">KCTC 22169</strain>
    </source>
</reference>
<evidence type="ECO:0000313" key="2">
    <source>
        <dbReference type="EMBL" id="GGX60915.1"/>
    </source>
</evidence>
<dbReference type="AlphaFoldDB" id="A0A918KH42"/>
<evidence type="ECO:0000256" key="1">
    <source>
        <dbReference type="SAM" id="MobiDB-lite"/>
    </source>
</evidence>
<name>A0A918KH42_9GAMM</name>
<protein>
    <submittedName>
        <fullName evidence="2">Uncharacterized protein</fullName>
    </submittedName>
</protein>
<accession>A0A918KH42</accession>
<proteinExistence type="predicted"/>
<keyword evidence="3" id="KW-1185">Reference proteome</keyword>
<feature type="compositionally biased region" description="Polar residues" evidence="1">
    <location>
        <begin position="25"/>
        <end position="34"/>
    </location>
</feature>
<organism evidence="2 3">
    <name type="scientific">Saccharospirillum salsuginis</name>
    <dbReference type="NCBI Taxonomy" id="418750"/>
    <lineage>
        <taxon>Bacteria</taxon>
        <taxon>Pseudomonadati</taxon>
        <taxon>Pseudomonadota</taxon>
        <taxon>Gammaproteobacteria</taxon>
        <taxon>Oceanospirillales</taxon>
        <taxon>Saccharospirillaceae</taxon>
        <taxon>Saccharospirillum</taxon>
    </lineage>
</organism>